<reference evidence="6 7" key="1">
    <citation type="submission" date="2020-11" db="EMBL/GenBank/DDBJ databases">
        <title>Fusibacter basophilias sp. nov.</title>
        <authorList>
            <person name="Qiu D."/>
        </authorList>
    </citation>
    <scope>NUCLEOTIDE SEQUENCE [LARGE SCALE GENOMIC DNA]</scope>
    <source>
        <strain evidence="6 7">Q10-2</strain>
    </source>
</reference>
<keyword evidence="7" id="KW-1185">Reference proteome</keyword>
<feature type="transmembrane region" description="Helical" evidence="5">
    <location>
        <begin position="202"/>
        <end position="224"/>
    </location>
</feature>
<evidence type="ECO:0000256" key="2">
    <source>
        <dbReference type="ARBA" id="ARBA00022692"/>
    </source>
</evidence>
<feature type="transmembrane region" description="Helical" evidence="5">
    <location>
        <begin position="169"/>
        <end position="190"/>
    </location>
</feature>
<dbReference type="InterPro" id="IPR007300">
    <property type="entry name" value="CidB/LrgB"/>
</dbReference>
<keyword evidence="2 5" id="KW-0812">Transmembrane</keyword>
<dbReference type="Pfam" id="PF04172">
    <property type="entry name" value="LrgB"/>
    <property type="match status" value="1"/>
</dbReference>
<sequence>MLMNSPVLGMLLTIVSFQIGLMIKKKTQSDLANPLLIAMILIISFLLITHTPYNTYKIGGDMIHFFLSPLTVALGLMLYRQRHVIEKYFFSLIIGICSGIFASFFTLKILGDWFQLPQELIHSLYPKSITTPMAISLSEMIGGYPSITVIMVIITGITGAFFAPFMLKFFPFLNSIACGIGIGTSSHAIGTSKALEMGETEGALSGTAIGLCGILTVIIVPFLIKLFQ</sequence>
<feature type="transmembrane region" description="Helical" evidence="5">
    <location>
        <begin position="35"/>
        <end position="56"/>
    </location>
</feature>
<protein>
    <submittedName>
        <fullName evidence="6">LrgB family protein</fullName>
    </submittedName>
</protein>
<dbReference type="PANTHER" id="PTHR30249">
    <property type="entry name" value="PUTATIVE SEROTONIN TRANSPORTER"/>
    <property type="match status" value="1"/>
</dbReference>
<proteinExistence type="predicted"/>
<accession>A0ABR9ZXY1</accession>
<evidence type="ECO:0000256" key="1">
    <source>
        <dbReference type="ARBA" id="ARBA00004141"/>
    </source>
</evidence>
<dbReference type="Proteomes" id="UP000614200">
    <property type="component" value="Unassembled WGS sequence"/>
</dbReference>
<evidence type="ECO:0000256" key="5">
    <source>
        <dbReference type="SAM" id="Phobius"/>
    </source>
</evidence>
<evidence type="ECO:0000313" key="7">
    <source>
        <dbReference type="Proteomes" id="UP000614200"/>
    </source>
</evidence>
<evidence type="ECO:0000256" key="3">
    <source>
        <dbReference type="ARBA" id="ARBA00022989"/>
    </source>
</evidence>
<keyword evidence="4 5" id="KW-0472">Membrane</keyword>
<feature type="transmembrane region" description="Helical" evidence="5">
    <location>
        <begin position="6"/>
        <end position="23"/>
    </location>
</feature>
<evidence type="ECO:0000313" key="6">
    <source>
        <dbReference type="EMBL" id="MBF4695320.1"/>
    </source>
</evidence>
<feature type="transmembrane region" description="Helical" evidence="5">
    <location>
        <begin position="141"/>
        <end position="162"/>
    </location>
</feature>
<dbReference type="RefSeq" id="WP_194703561.1">
    <property type="nucleotide sequence ID" value="NZ_JADKNH010000015.1"/>
</dbReference>
<feature type="transmembrane region" description="Helical" evidence="5">
    <location>
        <begin position="88"/>
        <end position="110"/>
    </location>
</feature>
<comment type="caution">
    <text evidence="6">The sequence shown here is derived from an EMBL/GenBank/DDBJ whole genome shotgun (WGS) entry which is preliminary data.</text>
</comment>
<keyword evidence="3 5" id="KW-1133">Transmembrane helix</keyword>
<dbReference type="PANTHER" id="PTHR30249:SF0">
    <property type="entry name" value="PLASTIDAL GLYCOLATE_GLYCERATE TRANSLOCATOR 1, CHLOROPLASTIC"/>
    <property type="match status" value="1"/>
</dbReference>
<evidence type="ECO:0000256" key="4">
    <source>
        <dbReference type="ARBA" id="ARBA00023136"/>
    </source>
</evidence>
<gene>
    <name evidence="6" type="ORF">ISU02_19680</name>
</gene>
<name>A0ABR9ZXY1_9FIRM</name>
<feature type="transmembrane region" description="Helical" evidence="5">
    <location>
        <begin position="62"/>
        <end position="79"/>
    </location>
</feature>
<comment type="subcellular location">
    <subcellularLocation>
        <location evidence="1">Membrane</location>
        <topology evidence="1">Multi-pass membrane protein</topology>
    </subcellularLocation>
</comment>
<organism evidence="6 7">
    <name type="scientific">Fusibacter ferrireducens</name>
    <dbReference type="NCBI Taxonomy" id="2785058"/>
    <lineage>
        <taxon>Bacteria</taxon>
        <taxon>Bacillati</taxon>
        <taxon>Bacillota</taxon>
        <taxon>Clostridia</taxon>
        <taxon>Eubacteriales</taxon>
        <taxon>Eubacteriales Family XII. Incertae Sedis</taxon>
        <taxon>Fusibacter</taxon>
    </lineage>
</organism>
<dbReference type="EMBL" id="JADKNH010000015">
    <property type="protein sequence ID" value="MBF4695320.1"/>
    <property type="molecule type" value="Genomic_DNA"/>
</dbReference>